<feature type="compositionally biased region" description="Acidic residues" evidence="1">
    <location>
        <begin position="384"/>
        <end position="415"/>
    </location>
</feature>
<dbReference type="EMBL" id="NKCI01000013">
    <property type="protein sequence ID" value="RSL69486.1"/>
    <property type="molecule type" value="Genomic_DNA"/>
</dbReference>
<feature type="compositionally biased region" description="Acidic residues" evidence="1">
    <location>
        <begin position="1016"/>
        <end position="1065"/>
    </location>
</feature>
<feature type="region of interest" description="Disordered" evidence="1">
    <location>
        <begin position="384"/>
        <end position="424"/>
    </location>
</feature>
<feature type="compositionally biased region" description="Low complexity" evidence="1">
    <location>
        <begin position="68"/>
        <end position="92"/>
    </location>
</feature>
<reference evidence="2 3" key="1">
    <citation type="submission" date="2017-06" db="EMBL/GenBank/DDBJ databases">
        <title>Comparative genomic analysis of Ambrosia Fusariam Clade fungi.</title>
        <authorList>
            <person name="Stajich J.E."/>
            <person name="Carrillo J."/>
            <person name="Kijimoto T."/>
            <person name="Eskalen A."/>
            <person name="O'Donnell K."/>
            <person name="Kasson M."/>
        </authorList>
    </citation>
    <scope>NUCLEOTIDE SEQUENCE [LARGE SCALE GENOMIC DNA]</scope>
    <source>
        <strain evidence="2 3">NRRL62584</strain>
    </source>
</reference>
<feature type="region of interest" description="Disordered" evidence="1">
    <location>
        <begin position="1"/>
        <end position="245"/>
    </location>
</feature>
<evidence type="ECO:0000256" key="1">
    <source>
        <dbReference type="SAM" id="MobiDB-lite"/>
    </source>
</evidence>
<feature type="compositionally biased region" description="Polar residues" evidence="1">
    <location>
        <begin position="98"/>
        <end position="111"/>
    </location>
</feature>
<feature type="compositionally biased region" description="Low complexity" evidence="1">
    <location>
        <begin position="114"/>
        <end position="245"/>
    </location>
</feature>
<keyword evidence="3" id="KW-1185">Reference proteome</keyword>
<dbReference type="STRING" id="1325734.A0A428QW50"/>
<proteinExistence type="predicted"/>
<protein>
    <submittedName>
        <fullName evidence="2">Uncharacterized protein</fullName>
    </submittedName>
</protein>
<dbReference type="OrthoDB" id="4966at2759"/>
<gene>
    <name evidence="2" type="ORF">CEP54_002357</name>
</gene>
<accession>A0A428QW50</accession>
<comment type="caution">
    <text evidence="2">The sequence shown here is derived from an EMBL/GenBank/DDBJ whole genome shotgun (WGS) entry which is preliminary data.</text>
</comment>
<sequence>TTRGEPELSSSKRQQNSLLFPQVQAQQRQGQTQSQVQVSQQQNQQVNGQPQSLGRPQQHRAQLQNRVQQRQGAAQQQALGQQQSHGQLQGFGRPQAGPGQNQSQGVQQNPFLFQPQSQAQQRQGQAQNQTQINGATQQQQNRVQYQQANGQPQQNLGQQQLQRQLQQRQAQLQGSTQQQNLGQQQNLQGFGQPQSQSLQQNPFQFQPQGQIPQRQVQPQNHGQLQGAAAQQQGLGQQQNHGQHQGLALPQIQAQQQHPLQQFGQQQAPYQFQMFGRPQFQGQQQATLQFQGQGQSQLPPPAGFFIPNAPFQAGAPAPAPIPLWFQPPQQQQVPLQGYGQPGEEPAAVRQFNQGLTVRQARTQDELDALGINGTDFVDNLDDAEIEDGDEPVQDDQSQEEAEDSEDEDMQDEEMQDADNRDTGAQVEDMPNNLLQQAPVVRNNTYVPDPHMYDAVIYEDAWDTEESDKEPDVEVETYKVNGATKKRYKFTEAFLKEHFDGKNPYHTEKKEIVAIPRMRSGMDIITALCKNLELAIELGKHLRGEDILNLYIACGGFREALDGHMLSSIREWIRSRAPEAGRLFPWRSVAKFLVPDPAQRSGSGTDKTPGGVRLIPGMKYLQMILGRDRYCRQILAIMARMGLRVPDTMHITLLRIWHLLEVATCTQRSQLMADTSLWTDQHLYNAQFFFVKLTMAFNHPFFRPHTHEMLHLMMGQRGLYPLWQCLTRKKFRTLSEIVELKARYDMTLPPPAWFNPDRRFMTSFHGVPFRELGIGHCEGWGAGTRHLLRPDELVVTESINRGLDLDKHLNHMLVWGYINFKTGENLVPTEEEMYISDEEEVLDGVDTTCWWQKRHVLKKRWNELPPEKRQEIEEDEEDERLRAMAWSAQYDPDDENDCQERKWEFESEDESDQEYDPNVEINRGYRMQALPKDQPSQVPALDDELAWHNLCTDFLLTSQIEVDDEEVAKATEWLKFSRSNMVTPFNQDRYDLGDPFMRSRIDWSPPRYPLRRPSWLDGSDDDDDEMEDDEGEEEEEDEDEEGEESEEGEDDEDDEEDYDADDDEMQE</sequence>
<evidence type="ECO:0000313" key="2">
    <source>
        <dbReference type="EMBL" id="RSL69486.1"/>
    </source>
</evidence>
<feature type="compositionally biased region" description="Polar residues" evidence="1">
    <location>
        <begin position="7"/>
        <end position="19"/>
    </location>
</feature>
<feature type="compositionally biased region" description="Polar residues" evidence="1">
    <location>
        <begin position="52"/>
        <end position="67"/>
    </location>
</feature>
<dbReference type="AlphaFoldDB" id="A0A428QW50"/>
<dbReference type="Proteomes" id="UP000288168">
    <property type="component" value="Unassembled WGS sequence"/>
</dbReference>
<name>A0A428QW50_9HYPO</name>
<organism evidence="2 3">
    <name type="scientific">Fusarium duplospermum</name>
    <dbReference type="NCBI Taxonomy" id="1325734"/>
    <lineage>
        <taxon>Eukaryota</taxon>
        <taxon>Fungi</taxon>
        <taxon>Dikarya</taxon>
        <taxon>Ascomycota</taxon>
        <taxon>Pezizomycotina</taxon>
        <taxon>Sordariomycetes</taxon>
        <taxon>Hypocreomycetidae</taxon>
        <taxon>Hypocreales</taxon>
        <taxon>Nectriaceae</taxon>
        <taxon>Fusarium</taxon>
        <taxon>Fusarium solani species complex</taxon>
    </lineage>
</organism>
<feature type="compositionally biased region" description="Basic and acidic residues" evidence="1">
    <location>
        <begin position="986"/>
        <end position="999"/>
    </location>
</feature>
<feature type="compositionally biased region" description="Low complexity" evidence="1">
    <location>
        <begin position="21"/>
        <end position="51"/>
    </location>
</feature>
<feature type="non-terminal residue" evidence="2">
    <location>
        <position position="1"/>
    </location>
</feature>
<feature type="region of interest" description="Disordered" evidence="1">
    <location>
        <begin position="984"/>
        <end position="1065"/>
    </location>
</feature>
<evidence type="ECO:0000313" key="3">
    <source>
        <dbReference type="Proteomes" id="UP000288168"/>
    </source>
</evidence>